<feature type="transmembrane region" description="Helical" evidence="1">
    <location>
        <begin position="326"/>
        <end position="351"/>
    </location>
</feature>
<protein>
    <recommendedName>
        <fullName evidence="4">ATPase dynein-related AAA domain-containing protein</fullName>
    </recommendedName>
</protein>
<keyword evidence="1" id="KW-0812">Transmembrane</keyword>
<evidence type="ECO:0008006" key="4">
    <source>
        <dbReference type="Google" id="ProtNLM"/>
    </source>
</evidence>
<organism evidence="2 3">
    <name type="scientific">Paracholeplasma manati</name>
    <dbReference type="NCBI Taxonomy" id="591373"/>
    <lineage>
        <taxon>Bacteria</taxon>
        <taxon>Bacillati</taxon>
        <taxon>Mycoplasmatota</taxon>
        <taxon>Mollicutes</taxon>
        <taxon>Acholeplasmatales</taxon>
        <taxon>Acholeplasmataceae</taxon>
        <taxon>Paracholeplasma</taxon>
    </lineage>
</organism>
<feature type="transmembrane region" description="Helical" evidence="1">
    <location>
        <begin position="212"/>
        <end position="230"/>
    </location>
</feature>
<keyword evidence="1" id="KW-1133">Transmembrane helix</keyword>
<dbReference type="RefSeq" id="WP_263607400.1">
    <property type="nucleotide sequence ID" value="NZ_JAOVQM010000001.1"/>
</dbReference>
<dbReference type="Proteomes" id="UP001177160">
    <property type="component" value="Unassembled WGS sequence"/>
</dbReference>
<evidence type="ECO:0000256" key="1">
    <source>
        <dbReference type="SAM" id="Phobius"/>
    </source>
</evidence>
<name>A0ABT2Y469_9MOLU</name>
<gene>
    <name evidence="2" type="ORF">N7548_00405</name>
</gene>
<feature type="transmembrane region" description="Helical" evidence="1">
    <location>
        <begin position="251"/>
        <end position="275"/>
    </location>
</feature>
<feature type="transmembrane region" description="Helical" evidence="1">
    <location>
        <begin position="378"/>
        <end position="402"/>
    </location>
</feature>
<feature type="transmembrane region" description="Helical" evidence="1">
    <location>
        <begin position="112"/>
        <end position="137"/>
    </location>
</feature>
<feature type="transmembrane region" description="Helical" evidence="1">
    <location>
        <begin position="166"/>
        <end position="186"/>
    </location>
</feature>
<feature type="transmembrane region" description="Helical" evidence="1">
    <location>
        <begin position="281"/>
        <end position="301"/>
    </location>
</feature>
<proteinExistence type="predicted"/>
<feature type="transmembrane region" description="Helical" evidence="1">
    <location>
        <begin position="88"/>
        <end position="106"/>
    </location>
</feature>
<keyword evidence="3" id="KW-1185">Reference proteome</keyword>
<feature type="transmembrane region" description="Helical" evidence="1">
    <location>
        <begin position="9"/>
        <end position="30"/>
    </location>
</feature>
<comment type="caution">
    <text evidence="2">The sequence shown here is derived from an EMBL/GenBank/DDBJ whole genome shotgun (WGS) entry which is preliminary data.</text>
</comment>
<sequence>MKQLIKKPWFIGIIITALLSVIALINLWALSTPLLSPYETDDFFSLASRIADGGVLVIFGFVMVILYYASLTSIVLSIVGILRKTQWGMLPALFLLLGFSSAFIVFQTINGLLAPIALILMIVNLVFIIGLVILMVYRKRLLVGSTSIKEDTVEVKPVGKSILRTVLVINVLSILVFMTTFVVPLYTLTDVSPDYHAIIIRALFFGDTNLEIVGYFLANFTLLLGIFLYFSDIISHYFFDQERFIQKSKNLINFIFISTVIFFIAGLALNIYYTLEGNEVITFAFIPVAMMVFVIFGFAILKGKYHIDHPMSYKVLKFRYAKIEPLLYVLLLTAVTASLLLMPIIVMQITFGNFEYNVNLTGLKILLDYPVLDPGYRLVAYVLVVMLISIGLTLVITISSYLSNFKQFNAIVKLSAIVNVFFVFIISIAGYYFQIAQEINQAVMLDIFEFYGISLPTGLEYEYNIGTNAIVVLFGSIAVLTWMFFRKAFDREAPLSVSLAPGAEDTLPLNTNQPTDEFKPSNDEPVEEAYQPFDPCPAFTDLDSKKPLFDADLEKRKGLKTNFTSLNQLVNFVVDYARNSRLHLSYTPEDIATFVAGLGASKLSILQGMSGTGKTSLPKIFSEAVFGNCEIIEVESSWKDKNELLGYYNEFSMKYTPKKFTLALYKAALNPEVFTFILLDEMNLSRIEYYFSDFLSLMENEENQREIKLINIRLTRKEAEQENEYLALNDGNTLKVPKNVWFIGTANRDESTFVISDKVYDRAHTMNFTKRAPKVRNYSEPMSKQFYDYQTIQQLFVDAKKQGNFDAENSELIKSVETLLAPFNISFGNRILKQIEEFVNIYKACFADEDVESEAVEKILLSKVVAKLETKTLDDKEKLELEFTKLKLHQCAAFIRRLDND</sequence>
<feature type="transmembrane region" description="Helical" evidence="1">
    <location>
        <begin position="50"/>
        <end position="76"/>
    </location>
</feature>
<reference evidence="2" key="1">
    <citation type="submission" date="2022-09" db="EMBL/GenBank/DDBJ databases">
        <title>Novel Mycoplasma species identified in domestic and wild animals.</title>
        <authorList>
            <person name="Volokhov D.V."/>
            <person name="Furtak V.A."/>
            <person name="Zagorodnyaya T.A."/>
        </authorList>
    </citation>
    <scope>NUCLEOTIDE SEQUENCE</scope>
    <source>
        <strain evidence="2">Oakley</strain>
    </source>
</reference>
<dbReference type="SUPFAM" id="SSF52540">
    <property type="entry name" value="P-loop containing nucleoside triphosphate hydrolases"/>
    <property type="match status" value="1"/>
</dbReference>
<keyword evidence="1" id="KW-0472">Membrane</keyword>
<evidence type="ECO:0000313" key="3">
    <source>
        <dbReference type="Proteomes" id="UP001177160"/>
    </source>
</evidence>
<feature type="transmembrane region" description="Helical" evidence="1">
    <location>
        <begin position="465"/>
        <end position="485"/>
    </location>
</feature>
<accession>A0ABT2Y469</accession>
<dbReference type="EMBL" id="JAOVQM010000001">
    <property type="protein sequence ID" value="MCV2231287.1"/>
    <property type="molecule type" value="Genomic_DNA"/>
</dbReference>
<dbReference type="Gene3D" id="3.40.50.300">
    <property type="entry name" value="P-loop containing nucleotide triphosphate hydrolases"/>
    <property type="match status" value="1"/>
</dbReference>
<dbReference type="InterPro" id="IPR027417">
    <property type="entry name" value="P-loop_NTPase"/>
</dbReference>
<feature type="transmembrane region" description="Helical" evidence="1">
    <location>
        <begin position="414"/>
        <end position="433"/>
    </location>
</feature>
<evidence type="ECO:0000313" key="2">
    <source>
        <dbReference type="EMBL" id="MCV2231287.1"/>
    </source>
</evidence>